<dbReference type="Gene3D" id="3.30.1130.10">
    <property type="match status" value="1"/>
</dbReference>
<dbReference type="SMART" id="SM00905">
    <property type="entry name" value="FolB"/>
    <property type="match status" value="1"/>
</dbReference>
<proteinExistence type="inferred from homology"/>
<feature type="domain" description="Dihydroneopterin aldolase/epimerase" evidence="9">
    <location>
        <begin position="13"/>
        <end position="126"/>
    </location>
</feature>
<dbReference type="PANTHER" id="PTHR42844:SF1">
    <property type="entry name" value="DIHYDRONEOPTERIN ALDOLASE 1-RELATED"/>
    <property type="match status" value="1"/>
</dbReference>
<accession>A0A0K9PS25</accession>
<dbReference type="InterPro" id="IPR043133">
    <property type="entry name" value="GTP-CH-I_C/QueF"/>
</dbReference>
<dbReference type="NCBIfam" id="TIGR00526">
    <property type="entry name" value="folB_dom"/>
    <property type="match status" value="1"/>
</dbReference>
<dbReference type="OrthoDB" id="1863886at2759"/>
<dbReference type="FunFam" id="3.30.1130.10:FF:000003">
    <property type="entry name" value="7,8-dihydroneopterin aldolase"/>
    <property type="match status" value="1"/>
</dbReference>
<comment type="pathway">
    <text evidence="2 8">Cofactor biosynthesis; tetrahydrofolate biosynthesis; 2-amino-4-hydroxy-6-hydroxymethyl-7,8-dihydropteridine diphosphate from 7,8-dihydroneopterin triphosphate: step 3/4.</text>
</comment>
<comment type="subunit">
    <text evidence="7">Homooctamer. Forms a hollow cylinder assembled from two ring-shaped tetramers.</text>
</comment>
<dbReference type="EMBL" id="LFYR01000692">
    <property type="protein sequence ID" value="KMZ71022.1"/>
    <property type="molecule type" value="Genomic_DNA"/>
</dbReference>
<evidence type="ECO:0000256" key="5">
    <source>
        <dbReference type="ARBA" id="ARBA00023239"/>
    </source>
</evidence>
<evidence type="ECO:0000313" key="10">
    <source>
        <dbReference type="EMBL" id="KMZ71022.1"/>
    </source>
</evidence>
<dbReference type="GO" id="GO:0046656">
    <property type="term" value="P:folic acid biosynthetic process"/>
    <property type="evidence" value="ECO:0007669"/>
    <property type="project" value="UniProtKB-UniRule"/>
</dbReference>
<dbReference type="GO" id="GO:0005737">
    <property type="term" value="C:cytoplasm"/>
    <property type="evidence" value="ECO:0000318"/>
    <property type="project" value="GO_Central"/>
</dbReference>
<keyword evidence="11" id="KW-1185">Reference proteome</keyword>
<dbReference type="InterPro" id="IPR006156">
    <property type="entry name" value="Dihydroneopterin_aldolase"/>
</dbReference>
<reference evidence="11" key="1">
    <citation type="journal article" date="2016" name="Nature">
        <title>The genome of the seagrass Zostera marina reveals angiosperm adaptation to the sea.</title>
        <authorList>
            <person name="Olsen J.L."/>
            <person name="Rouze P."/>
            <person name="Verhelst B."/>
            <person name="Lin Y.-C."/>
            <person name="Bayer T."/>
            <person name="Collen J."/>
            <person name="Dattolo E."/>
            <person name="De Paoli E."/>
            <person name="Dittami S."/>
            <person name="Maumus F."/>
            <person name="Michel G."/>
            <person name="Kersting A."/>
            <person name="Lauritano C."/>
            <person name="Lohaus R."/>
            <person name="Toepel M."/>
            <person name="Tonon T."/>
            <person name="Vanneste K."/>
            <person name="Amirebrahimi M."/>
            <person name="Brakel J."/>
            <person name="Bostroem C."/>
            <person name="Chovatia M."/>
            <person name="Grimwood J."/>
            <person name="Jenkins J.W."/>
            <person name="Jueterbock A."/>
            <person name="Mraz A."/>
            <person name="Stam W.T."/>
            <person name="Tice H."/>
            <person name="Bornberg-Bauer E."/>
            <person name="Green P.J."/>
            <person name="Pearson G.A."/>
            <person name="Procaccini G."/>
            <person name="Duarte C.M."/>
            <person name="Schmutz J."/>
            <person name="Reusch T.B.H."/>
            <person name="Van de Peer Y."/>
        </authorList>
    </citation>
    <scope>NUCLEOTIDE SEQUENCE [LARGE SCALE GENOMIC DNA]</scope>
    <source>
        <strain evidence="11">cv. Finnish</strain>
    </source>
</reference>
<evidence type="ECO:0000256" key="4">
    <source>
        <dbReference type="ARBA" id="ARBA00022909"/>
    </source>
</evidence>
<gene>
    <name evidence="10" type="ORF">ZOSMA_18G01200</name>
</gene>
<evidence type="ECO:0000256" key="7">
    <source>
        <dbReference type="ARBA" id="ARBA00063311"/>
    </source>
</evidence>
<protein>
    <recommendedName>
        <fullName evidence="8">7,8-dihydroneopterin aldolase</fullName>
        <ecNumber evidence="8">4.1.2.25</ecNumber>
    </recommendedName>
</protein>
<dbReference type="SUPFAM" id="SSF55620">
    <property type="entry name" value="Tetrahydrobiopterin biosynthesis enzymes-like"/>
    <property type="match status" value="1"/>
</dbReference>
<dbReference type="CDD" id="cd00534">
    <property type="entry name" value="DHNA_DHNTPE"/>
    <property type="match status" value="1"/>
</dbReference>
<evidence type="ECO:0000256" key="3">
    <source>
        <dbReference type="ARBA" id="ARBA00005708"/>
    </source>
</evidence>
<dbReference type="AlphaFoldDB" id="A0A0K9PS25"/>
<comment type="catalytic activity">
    <reaction evidence="1 8">
        <text>7,8-dihydroneopterin = 6-hydroxymethyl-7,8-dihydropterin + glycolaldehyde</text>
        <dbReference type="Rhea" id="RHEA:10540"/>
        <dbReference type="ChEBI" id="CHEBI:17001"/>
        <dbReference type="ChEBI" id="CHEBI:17071"/>
        <dbReference type="ChEBI" id="CHEBI:44841"/>
        <dbReference type="EC" id="4.1.2.25"/>
    </reaction>
</comment>
<comment type="function">
    <text evidence="8">Catalyzes the conversion of 7,8-dihydroneopterin to 6-hydroxymethyl-7,8-dihydropterin.</text>
</comment>
<keyword evidence="4 8" id="KW-0289">Folate biosynthesis</keyword>
<evidence type="ECO:0000259" key="9">
    <source>
        <dbReference type="SMART" id="SM00905"/>
    </source>
</evidence>
<evidence type="ECO:0000313" key="11">
    <source>
        <dbReference type="Proteomes" id="UP000036987"/>
    </source>
</evidence>
<dbReference type="STRING" id="29655.A0A0K9PS25"/>
<evidence type="ECO:0000256" key="2">
    <source>
        <dbReference type="ARBA" id="ARBA00005013"/>
    </source>
</evidence>
<dbReference type="NCBIfam" id="TIGR00525">
    <property type="entry name" value="folB"/>
    <property type="match status" value="1"/>
</dbReference>
<keyword evidence="5 8" id="KW-0456">Lyase</keyword>
<dbReference type="GO" id="GO:0004150">
    <property type="term" value="F:dihydroneopterin aldolase activity"/>
    <property type="evidence" value="ECO:0000318"/>
    <property type="project" value="GO_Central"/>
</dbReference>
<evidence type="ECO:0000256" key="6">
    <source>
        <dbReference type="ARBA" id="ARBA00055579"/>
    </source>
</evidence>
<comment type="function">
    <text evidence="6">Catalyzes the conversion of 7,8-dihydroneopterin into 6-hydroxymethyl-7,8-dihydropterin, a biosynthetic precursor of the vitamin tetrahydrofolate. Can use L-threo-dihydroneopterin and D-erythro-dihydroneopterin as substrates for the formation of 6-hydroxymethyldihydropterin, but it can also catalyze the epimerization of carbon 2' of dihydroneopterin and dihydromonapterin.</text>
</comment>
<dbReference type="Pfam" id="PF02152">
    <property type="entry name" value="FolB"/>
    <property type="match status" value="1"/>
</dbReference>
<dbReference type="UniPathway" id="UPA00077">
    <property type="reaction ID" value="UER00154"/>
</dbReference>
<comment type="caution">
    <text evidence="10">The sequence shown here is derived from an EMBL/GenBank/DDBJ whole genome shotgun (WGS) entry which is preliminary data.</text>
</comment>
<dbReference type="Proteomes" id="UP000036987">
    <property type="component" value="Unassembled WGS sequence"/>
</dbReference>
<name>A0A0K9PS25_ZOSMR</name>
<dbReference type="InterPro" id="IPR006157">
    <property type="entry name" value="FolB_dom"/>
</dbReference>
<dbReference type="EC" id="4.1.2.25" evidence="8"/>
<comment type="similarity">
    <text evidence="3 8">Belongs to the DHNA family.</text>
</comment>
<organism evidence="10 11">
    <name type="scientific">Zostera marina</name>
    <name type="common">Eelgrass</name>
    <dbReference type="NCBI Taxonomy" id="29655"/>
    <lineage>
        <taxon>Eukaryota</taxon>
        <taxon>Viridiplantae</taxon>
        <taxon>Streptophyta</taxon>
        <taxon>Embryophyta</taxon>
        <taxon>Tracheophyta</taxon>
        <taxon>Spermatophyta</taxon>
        <taxon>Magnoliopsida</taxon>
        <taxon>Liliopsida</taxon>
        <taxon>Zosteraceae</taxon>
        <taxon>Zostera</taxon>
    </lineage>
</organism>
<evidence type="ECO:0000256" key="8">
    <source>
        <dbReference type="RuleBase" id="RU362079"/>
    </source>
</evidence>
<dbReference type="PANTHER" id="PTHR42844">
    <property type="entry name" value="DIHYDRONEOPTERIN ALDOLASE 1-RELATED"/>
    <property type="match status" value="1"/>
</dbReference>
<sequence>MDEREFFHLGDKLILRGVEFHGFHGVYPEEKSRGQKFVVDVDAWTDLQEAGKTDVLTDTVSYGDIYRIIKDVIQGPPRNLLESVAHTIAMTTLTNHAEITAIRVKIGKPHVATLGHIDYLGIEIFRRRLL</sequence>
<dbReference type="OMA" id="GHYKSVA"/>
<dbReference type="GO" id="GO:0046654">
    <property type="term" value="P:tetrahydrofolate biosynthetic process"/>
    <property type="evidence" value="ECO:0007669"/>
    <property type="project" value="UniProtKB-UniRule"/>
</dbReference>
<evidence type="ECO:0000256" key="1">
    <source>
        <dbReference type="ARBA" id="ARBA00001353"/>
    </source>
</evidence>